<dbReference type="PANTHER" id="PTHR34390">
    <property type="entry name" value="UPF0442 PROTEIN YJJB-RELATED"/>
    <property type="match status" value="1"/>
</dbReference>
<organism evidence="9 10">
    <name type="scientific">Aerococcus urinae</name>
    <dbReference type="NCBI Taxonomy" id="1376"/>
    <lineage>
        <taxon>Bacteria</taxon>
        <taxon>Bacillati</taxon>
        <taxon>Bacillota</taxon>
        <taxon>Bacilli</taxon>
        <taxon>Lactobacillales</taxon>
        <taxon>Aerococcaceae</taxon>
        <taxon>Aerococcus</taxon>
    </lineage>
</organism>
<dbReference type="Pfam" id="PF12821">
    <property type="entry name" value="ThrE_2"/>
    <property type="match status" value="1"/>
</dbReference>
<dbReference type="GeneID" id="86969930"/>
<keyword evidence="3" id="KW-0997">Cell inner membrane</keyword>
<sequence>MIALFLYHAFFSLTVGFFCAYVFEVPKRMIFQVSLIGMFGWLTYYFTQVLAGSTPVWSSYWASLVIAAMSQWAANRFHQPVTLFFIPGFIPIVPGGGLYRTALYLFQRDFDLFSSQLLETFMSTVAIGLAIFTVSSINYLGNRTTSAKYIRRDNRKRVRALFRKH</sequence>
<dbReference type="AlphaFoldDB" id="A0A178HHD3"/>
<dbReference type="InterPro" id="IPR050539">
    <property type="entry name" value="ThrE_Dicarb/AminoAcid_Exp"/>
</dbReference>
<keyword evidence="5" id="KW-1133">Transmembrane helix</keyword>
<evidence type="ECO:0000256" key="3">
    <source>
        <dbReference type="ARBA" id="ARBA00022519"/>
    </source>
</evidence>
<dbReference type="Proteomes" id="UP000251923">
    <property type="component" value="Unassembled WGS sequence"/>
</dbReference>
<comment type="subcellular location">
    <subcellularLocation>
        <location evidence="1">Cell membrane</location>
        <topology evidence="1">Multi-pass membrane protein</topology>
    </subcellularLocation>
</comment>
<reference evidence="9 10" key="1">
    <citation type="submission" date="2018-04" db="EMBL/GenBank/DDBJ databases">
        <title>Aerococcus urinae genomes.</title>
        <authorList>
            <person name="Hilt E."/>
            <person name="Gilbert N.M."/>
            <person name="Thomas-White K."/>
            <person name="Putonti C."/>
            <person name="Lewis A.L."/>
            <person name="Visck K.L."/>
            <person name="Wolfe A.J."/>
        </authorList>
    </citation>
    <scope>NUCLEOTIDE SEQUENCE [LARGE SCALE GENOMIC DNA]</scope>
    <source>
        <strain evidence="9 10">UMB7480</strain>
    </source>
</reference>
<evidence type="ECO:0000256" key="5">
    <source>
        <dbReference type="ARBA" id="ARBA00022989"/>
    </source>
</evidence>
<comment type="caution">
    <text evidence="9">The sequence shown here is derived from an EMBL/GenBank/DDBJ whole genome shotgun (WGS) entry which is preliminary data.</text>
</comment>
<dbReference type="PANTHER" id="PTHR34390:SF1">
    <property type="entry name" value="SUCCINATE TRANSPORTER SUBUNIT YJJB-RELATED"/>
    <property type="match status" value="1"/>
</dbReference>
<protein>
    <submittedName>
        <fullName evidence="9">Threonine/serine exporter</fullName>
    </submittedName>
</protein>
<evidence type="ECO:0000313" key="10">
    <source>
        <dbReference type="Proteomes" id="UP000251923"/>
    </source>
</evidence>
<keyword evidence="4" id="KW-0812">Transmembrane</keyword>
<name>A0A178HHD3_9LACT</name>
<gene>
    <name evidence="9" type="ORF">DBT54_04780</name>
</gene>
<evidence type="ECO:0000256" key="1">
    <source>
        <dbReference type="ARBA" id="ARBA00004651"/>
    </source>
</evidence>
<comment type="similarity">
    <text evidence="7">Belongs to the ThrE exporter (TC 2.A.79) family.</text>
</comment>
<proteinExistence type="inferred from homology"/>
<dbReference type="GO" id="GO:0005886">
    <property type="term" value="C:plasma membrane"/>
    <property type="evidence" value="ECO:0007669"/>
    <property type="project" value="UniProtKB-SubCell"/>
</dbReference>
<evidence type="ECO:0000256" key="6">
    <source>
        <dbReference type="ARBA" id="ARBA00023136"/>
    </source>
</evidence>
<dbReference type="EMBL" id="QMHM01000007">
    <property type="protein sequence ID" value="RAV79744.1"/>
    <property type="molecule type" value="Genomic_DNA"/>
</dbReference>
<accession>A0A178HHD3</accession>
<evidence type="ECO:0000256" key="7">
    <source>
        <dbReference type="ARBA" id="ARBA00034125"/>
    </source>
</evidence>
<dbReference type="GO" id="GO:0015744">
    <property type="term" value="P:succinate transport"/>
    <property type="evidence" value="ECO:0007669"/>
    <property type="project" value="TreeGrafter"/>
</dbReference>
<evidence type="ECO:0000259" key="8">
    <source>
        <dbReference type="Pfam" id="PF12821"/>
    </source>
</evidence>
<feature type="domain" description="Threonine/Serine exporter ThrE" evidence="8">
    <location>
        <begin position="11"/>
        <end position="137"/>
    </location>
</feature>
<keyword evidence="2" id="KW-1003">Cell membrane</keyword>
<evidence type="ECO:0000313" key="9">
    <source>
        <dbReference type="EMBL" id="RAV79744.1"/>
    </source>
</evidence>
<evidence type="ECO:0000256" key="4">
    <source>
        <dbReference type="ARBA" id="ARBA00022692"/>
    </source>
</evidence>
<dbReference type="InterPro" id="IPR024528">
    <property type="entry name" value="ThrE_2"/>
</dbReference>
<evidence type="ECO:0000256" key="2">
    <source>
        <dbReference type="ARBA" id="ARBA00022475"/>
    </source>
</evidence>
<keyword evidence="6" id="KW-0472">Membrane</keyword>
<dbReference type="RefSeq" id="WP_064292652.1">
    <property type="nucleotide sequence ID" value="NZ_JASODG010000003.1"/>
</dbReference>